<sequence>MDSTLHWIDYSIVVISVVSTIGFGAWFARHQDSSDKFFAGGKRIPPWIIGMSIFATLISSVTFLAYPAASYKGNWILLVQGLMVPIVLVGMIWVIVPLFRKVIRLSTYEYFERRFGFFARIYSSVAFSFTHFTKMGTVMYLLALALNSVAGFSVPMTILVLGTAIIILTLLGGMEAVIWMDLAQGLLMIGGGLICLGILLFSTDGGPVAAIGKAFEWKKIGFGPYDWNLTNLTFIVMVINGLFYGVQKYGTDQTIVQRYLAAKDDRGAKKAAYIGVLLSVPMWTLFMLIGTALYVYYKGNAGVALPGDIKADAVFPYFIKTQLPVGIIGLVLAALISAAVSTLDADMNSLAAVGVQDYYQRFRPNCTDRQRLNMGRILVAFSGIGCIVVALLYHAWGGEGVLGVVFELYAILSAGVVGIFLLGLFSRRANKQGLYTGLVVCVLFTAYAVLTTSPIGTGDTRRLLLDLGRYNFPHHKMMLGVYSHIIVLVVGYLASFLFESKEKLVENLTIYDYFK</sequence>
<feature type="transmembrane region" description="Helical" evidence="12">
    <location>
        <begin position="433"/>
        <end position="457"/>
    </location>
</feature>
<keyword evidence="9 12" id="KW-0472">Membrane</keyword>
<dbReference type="STRING" id="1184151.AW736_05550"/>
<dbReference type="EMBL" id="LRRQ01000043">
    <property type="protein sequence ID" value="OAM90963.1"/>
    <property type="molecule type" value="Genomic_DNA"/>
</dbReference>
<evidence type="ECO:0000256" key="3">
    <source>
        <dbReference type="ARBA" id="ARBA00022448"/>
    </source>
</evidence>
<keyword evidence="5 12" id="KW-0812">Transmembrane</keyword>
<evidence type="ECO:0000256" key="4">
    <source>
        <dbReference type="ARBA" id="ARBA00022475"/>
    </source>
</evidence>
<evidence type="ECO:0000256" key="2">
    <source>
        <dbReference type="ARBA" id="ARBA00006434"/>
    </source>
</evidence>
<name>A0A178IM25_9BACT</name>
<dbReference type="Gene3D" id="1.20.1730.10">
    <property type="entry name" value="Sodium/glucose cotransporter"/>
    <property type="match status" value="1"/>
</dbReference>
<comment type="caution">
    <text evidence="13">The sequence shown here is derived from an EMBL/GenBank/DDBJ whole genome shotgun (WGS) entry which is preliminary data.</text>
</comment>
<evidence type="ECO:0000256" key="9">
    <source>
        <dbReference type="ARBA" id="ARBA00023136"/>
    </source>
</evidence>
<evidence type="ECO:0000313" key="14">
    <source>
        <dbReference type="Proteomes" id="UP000078486"/>
    </source>
</evidence>
<feature type="transmembrane region" description="Helical" evidence="12">
    <location>
        <begin position="271"/>
        <end position="297"/>
    </location>
</feature>
<keyword evidence="6 12" id="KW-1133">Transmembrane helix</keyword>
<dbReference type="InterPro" id="IPR038377">
    <property type="entry name" value="Na/Glc_symporter_sf"/>
</dbReference>
<evidence type="ECO:0000256" key="11">
    <source>
        <dbReference type="RuleBase" id="RU362091"/>
    </source>
</evidence>
<feature type="transmembrane region" description="Helical" evidence="12">
    <location>
        <begin position="117"/>
        <end position="143"/>
    </location>
</feature>
<feature type="transmembrane region" description="Helical" evidence="12">
    <location>
        <begin position="408"/>
        <end position="426"/>
    </location>
</feature>
<proteinExistence type="inferred from homology"/>
<dbReference type="GO" id="GO:0006814">
    <property type="term" value="P:sodium ion transport"/>
    <property type="evidence" value="ECO:0007669"/>
    <property type="project" value="UniProtKB-KW"/>
</dbReference>
<dbReference type="PROSITE" id="PS50283">
    <property type="entry name" value="NA_SOLUT_SYMP_3"/>
    <property type="match status" value="1"/>
</dbReference>
<comment type="subcellular location">
    <subcellularLocation>
        <location evidence="1">Cell membrane</location>
        <topology evidence="1">Multi-pass membrane protein</topology>
    </subcellularLocation>
</comment>
<comment type="similarity">
    <text evidence="2 11">Belongs to the sodium:solute symporter (SSF) (TC 2.A.21) family.</text>
</comment>
<dbReference type="InterPro" id="IPR001734">
    <property type="entry name" value="Na/solute_symporter"/>
</dbReference>
<feature type="transmembrane region" description="Helical" evidence="12">
    <location>
        <begin position="477"/>
        <end position="498"/>
    </location>
</feature>
<evidence type="ECO:0000256" key="8">
    <source>
        <dbReference type="ARBA" id="ARBA00023065"/>
    </source>
</evidence>
<reference evidence="13 14" key="1">
    <citation type="submission" date="2016-01" db="EMBL/GenBank/DDBJ databases">
        <title>High potential of lignocellulose degradation of a new Verrucomicrobia species.</title>
        <authorList>
            <person name="Wang Y."/>
            <person name="Shi Y."/>
            <person name="Qiu Z."/>
            <person name="Liu S."/>
            <person name="Yang H."/>
        </authorList>
    </citation>
    <scope>NUCLEOTIDE SEQUENCE [LARGE SCALE GENOMIC DNA]</scope>
    <source>
        <strain evidence="13 14">TSB47</strain>
    </source>
</reference>
<evidence type="ECO:0000256" key="5">
    <source>
        <dbReference type="ARBA" id="ARBA00022692"/>
    </source>
</evidence>
<dbReference type="PANTHER" id="PTHR42985">
    <property type="entry name" value="SODIUM-COUPLED MONOCARBOXYLATE TRANSPORTER"/>
    <property type="match status" value="1"/>
</dbReference>
<keyword evidence="10" id="KW-0739">Sodium transport</keyword>
<organism evidence="13 14">
    <name type="scientific">Termitidicoccus mucosus</name>
    <dbReference type="NCBI Taxonomy" id="1184151"/>
    <lineage>
        <taxon>Bacteria</taxon>
        <taxon>Pseudomonadati</taxon>
        <taxon>Verrucomicrobiota</taxon>
        <taxon>Opitutia</taxon>
        <taxon>Opitutales</taxon>
        <taxon>Opitutaceae</taxon>
        <taxon>Termitidicoccus</taxon>
    </lineage>
</organism>
<dbReference type="OrthoDB" id="9814523at2"/>
<feature type="transmembrane region" description="Helical" evidence="12">
    <location>
        <begin position="232"/>
        <end position="250"/>
    </location>
</feature>
<dbReference type="PANTHER" id="PTHR42985:SF32">
    <property type="entry name" value="SODIUM IODIDE SYMPORTER"/>
    <property type="match status" value="1"/>
</dbReference>
<feature type="transmembrane region" description="Helical" evidence="12">
    <location>
        <begin position="75"/>
        <end position="96"/>
    </location>
</feature>
<keyword evidence="8" id="KW-0406">Ion transport</keyword>
<dbReference type="CDD" id="cd11495">
    <property type="entry name" value="SLC5sbd_NIS-like_u3"/>
    <property type="match status" value="1"/>
</dbReference>
<dbReference type="Pfam" id="PF00474">
    <property type="entry name" value="SSF"/>
    <property type="match status" value="1"/>
</dbReference>
<feature type="transmembrane region" description="Helical" evidence="12">
    <location>
        <begin position="47"/>
        <end position="69"/>
    </location>
</feature>
<evidence type="ECO:0000313" key="13">
    <source>
        <dbReference type="EMBL" id="OAM90963.1"/>
    </source>
</evidence>
<feature type="transmembrane region" description="Helical" evidence="12">
    <location>
        <begin position="377"/>
        <end position="396"/>
    </location>
</feature>
<accession>A0A178IM25</accession>
<evidence type="ECO:0000256" key="7">
    <source>
        <dbReference type="ARBA" id="ARBA00023053"/>
    </source>
</evidence>
<dbReference type="Proteomes" id="UP000078486">
    <property type="component" value="Unassembled WGS sequence"/>
</dbReference>
<dbReference type="NCBIfam" id="TIGR00813">
    <property type="entry name" value="sss"/>
    <property type="match status" value="1"/>
</dbReference>
<dbReference type="AlphaFoldDB" id="A0A178IM25"/>
<keyword evidence="7" id="KW-0915">Sodium</keyword>
<evidence type="ECO:0000256" key="10">
    <source>
        <dbReference type="ARBA" id="ARBA00023201"/>
    </source>
</evidence>
<keyword evidence="4" id="KW-1003">Cell membrane</keyword>
<evidence type="ECO:0000256" key="6">
    <source>
        <dbReference type="ARBA" id="ARBA00022989"/>
    </source>
</evidence>
<feature type="transmembrane region" description="Helical" evidence="12">
    <location>
        <begin position="178"/>
        <end position="201"/>
    </location>
</feature>
<keyword evidence="14" id="KW-1185">Reference proteome</keyword>
<feature type="transmembrane region" description="Helical" evidence="12">
    <location>
        <begin position="317"/>
        <end position="340"/>
    </location>
</feature>
<dbReference type="GO" id="GO:0005886">
    <property type="term" value="C:plasma membrane"/>
    <property type="evidence" value="ECO:0007669"/>
    <property type="project" value="UniProtKB-SubCell"/>
</dbReference>
<evidence type="ECO:0000256" key="12">
    <source>
        <dbReference type="SAM" id="Phobius"/>
    </source>
</evidence>
<dbReference type="RefSeq" id="WP_068769220.1">
    <property type="nucleotide sequence ID" value="NZ_CP109796.1"/>
</dbReference>
<feature type="transmembrane region" description="Helical" evidence="12">
    <location>
        <begin position="149"/>
        <end position="171"/>
    </location>
</feature>
<feature type="transmembrane region" description="Helical" evidence="12">
    <location>
        <begin position="6"/>
        <end position="27"/>
    </location>
</feature>
<dbReference type="GO" id="GO:0015293">
    <property type="term" value="F:symporter activity"/>
    <property type="evidence" value="ECO:0007669"/>
    <property type="project" value="TreeGrafter"/>
</dbReference>
<keyword evidence="3" id="KW-0813">Transport</keyword>
<gene>
    <name evidence="13" type="ORF">AW736_05550</name>
</gene>
<protein>
    <submittedName>
        <fullName evidence="13">Sodium transporter</fullName>
    </submittedName>
</protein>
<evidence type="ECO:0000256" key="1">
    <source>
        <dbReference type="ARBA" id="ARBA00004651"/>
    </source>
</evidence>
<dbReference type="InterPro" id="IPR051163">
    <property type="entry name" value="Sodium:Solute_Symporter_SSF"/>
</dbReference>